<accession>A0A8H4ANA1</accession>
<dbReference type="EMBL" id="WTPW01000391">
    <property type="protein sequence ID" value="KAF0515985.1"/>
    <property type="molecule type" value="Genomic_DNA"/>
</dbReference>
<feature type="region of interest" description="Disordered" evidence="1">
    <location>
        <begin position="69"/>
        <end position="102"/>
    </location>
</feature>
<reference evidence="2 3" key="1">
    <citation type="journal article" date="2019" name="Environ. Microbiol.">
        <title>At the nexus of three kingdoms: the genome of the mycorrhizal fungus Gigaspora margarita provides insights into plant, endobacterial and fungal interactions.</title>
        <authorList>
            <person name="Venice F."/>
            <person name="Ghignone S."/>
            <person name="Salvioli di Fossalunga A."/>
            <person name="Amselem J."/>
            <person name="Novero M."/>
            <person name="Xianan X."/>
            <person name="Sedzielewska Toro K."/>
            <person name="Morin E."/>
            <person name="Lipzen A."/>
            <person name="Grigoriev I.V."/>
            <person name="Henrissat B."/>
            <person name="Martin F.M."/>
            <person name="Bonfante P."/>
        </authorList>
    </citation>
    <scope>NUCLEOTIDE SEQUENCE [LARGE SCALE GENOMIC DNA]</scope>
    <source>
        <strain evidence="2 3">BEG34</strain>
    </source>
</reference>
<evidence type="ECO:0000313" key="2">
    <source>
        <dbReference type="EMBL" id="KAF0515985.1"/>
    </source>
</evidence>
<gene>
    <name evidence="2" type="ORF">F8M41_017228</name>
</gene>
<dbReference type="AlphaFoldDB" id="A0A8H4ANA1"/>
<proteinExistence type="predicted"/>
<protein>
    <submittedName>
        <fullName evidence="2">Uncharacterized protein</fullName>
    </submittedName>
</protein>
<keyword evidence="3" id="KW-1185">Reference proteome</keyword>
<name>A0A8H4ANA1_GIGMA</name>
<feature type="compositionally biased region" description="Acidic residues" evidence="1">
    <location>
        <begin position="92"/>
        <end position="102"/>
    </location>
</feature>
<evidence type="ECO:0000256" key="1">
    <source>
        <dbReference type="SAM" id="MobiDB-lite"/>
    </source>
</evidence>
<organism evidence="2 3">
    <name type="scientific">Gigaspora margarita</name>
    <dbReference type="NCBI Taxonomy" id="4874"/>
    <lineage>
        <taxon>Eukaryota</taxon>
        <taxon>Fungi</taxon>
        <taxon>Fungi incertae sedis</taxon>
        <taxon>Mucoromycota</taxon>
        <taxon>Glomeromycotina</taxon>
        <taxon>Glomeromycetes</taxon>
        <taxon>Diversisporales</taxon>
        <taxon>Gigasporaceae</taxon>
        <taxon>Gigaspora</taxon>
    </lineage>
</organism>
<feature type="compositionally biased region" description="Basic and acidic residues" evidence="1">
    <location>
        <begin position="69"/>
        <end position="91"/>
    </location>
</feature>
<evidence type="ECO:0000313" key="3">
    <source>
        <dbReference type="Proteomes" id="UP000439903"/>
    </source>
</evidence>
<sequence length="102" mass="11785">MNRPRTSYFLGTEFSVAGKQTGLPVYISDGSIELAYTYNASVENSFELAIIIANELSNLIDKKLYQQKEEEKAKNSDVEFKDFKNELGREKEEEEEDFNPKY</sequence>
<dbReference type="Proteomes" id="UP000439903">
    <property type="component" value="Unassembled WGS sequence"/>
</dbReference>
<comment type="caution">
    <text evidence="2">The sequence shown here is derived from an EMBL/GenBank/DDBJ whole genome shotgun (WGS) entry which is preliminary data.</text>
</comment>